<protein>
    <submittedName>
        <fullName evidence="1">Uncharacterized protein</fullName>
    </submittedName>
</protein>
<reference evidence="1 2" key="1">
    <citation type="submission" date="2024-05" db="EMBL/GenBank/DDBJ databases">
        <authorList>
            <person name="Wallberg A."/>
        </authorList>
    </citation>
    <scope>NUCLEOTIDE SEQUENCE [LARGE SCALE GENOMIC DNA]</scope>
</reference>
<accession>A0AAV2RN64</accession>
<dbReference type="AlphaFoldDB" id="A0AAV2RN64"/>
<keyword evidence="2" id="KW-1185">Reference proteome</keyword>
<evidence type="ECO:0000313" key="2">
    <source>
        <dbReference type="Proteomes" id="UP001497623"/>
    </source>
</evidence>
<organism evidence="1 2">
    <name type="scientific">Meganyctiphanes norvegica</name>
    <name type="common">Northern krill</name>
    <name type="synonym">Thysanopoda norvegica</name>
    <dbReference type="NCBI Taxonomy" id="48144"/>
    <lineage>
        <taxon>Eukaryota</taxon>
        <taxon>Metazoa</taxon>
        <taxon>Ecdysozoa</taxon>
        <taxon>Arthropoda</taxon>
        <taxon>Crustacea</taxon>
        <taxon>Multicrustacea</taxon>
        <taxon>Malacostraca</taxon>
        <taxon>Eumalacostraca</taxon>
        <taxon>Eucarida</taxon>
        <taxon>Euphausiacea</taxon>
        <taxon>Euphausiidae</taxon>
        <taxon>Meganyctiphanes</taxon>
    </lineage>
</organism>
<name>A0AAV2RN64_MEGNR</name>
<proteinExistence type="predicted"/>
<comment type="caution">
    <text evidence="1">The sequence shown here is derived from an EMBL/GenBank/DDBJ whole genome shotgun (WGS) entry which is preliminary data.</text>
</comment>
<evidence type="ECO:0000313" key="1">
    <source>
        <dbReference type="EMBL" id="CAL4130979.1"/>
    </source>
</evidence>
<sequence>MDIVCVTKWFGGKGGLVGGFGDDKSLLSCLWYSSKEDVLPCAPFKGHSEPPIYTEVIFGGECGIGDNLCFDGEESFLNFGVFDGDEELRLDICMLEDEDRFA</sequence>
<dbReference type="Proteomes" id="UP001497623">
    <property type="component" value="Unassembled WGS sequence"/>
</dbReference>
<gene>
    <name evidence="1" type="ORF">MNOR_LOCUS26662</name>
</gene>
<dbReference type="EMBL" id="CAXKWB010026955">
    <property type="protein sequence ID" value="CAL4130979.1"/>
    <property type="molecule type" value="Genomic_DNA"/>
</dbReference>